<evidence type="ECO:0000313" key="1">
    <source>
        <dbReference type="Ensembl" id="ENSUPAP00010013269.1"/>
    </source>
</evidence>
<dbReference type="Proteomes" id="UP000694417">
    <property type="component" value="Unplaced"/>
</dbReference>
<name>A0A8D2HC00_UROPR</name>
<accession>A0A8D2HC00</accession>
<proteinExistence type="predicted"/>
<organism evidence="1 2">
    <name type="scientific">Urocitellus parryii</name>
    <name type="common">Arctic ground squirrel</name>
    <name type="synonym">Spermophilus parryii</name>
    <dbReference type="NCBI Taxonomy" id="9999"/>
    <lineage>
        <taxon>Eukaryota</taxon>
        <taxon>Metazoa</taxon>
        <taxon>Chordata</taxon>
        <taxon>Craniata</taxon>
        <taxon>Vertebrata</taxon>
        <taxon>Euteleostomi</taxon>
        <taxon>Mammalia</taxon>
        <taxon>Eutheria</taxon>
        <taxon>Euarchontoglires</taxon>
        <taxon>Glires</taxon>
        <taxon>Rodentia</taxon>
        <taxon>Sciuromorpha</taxon>
        <taxon>Sciuridae</taxon>
        <taxon>Xerinae</taxon>
        <taxon>Marmotini</taxon>
        <taxon>Urocitellus</taxon>
    </lineage>
</organism>
<dbReference type="GeneTree" id="ENSGT00990000206355"/>
<reference evidence="1" key="2">
    <citation type="submission" date="2025-09" db="UniProtKB">
        <authorList>
            <consortium name="Ensembl"/>
        </authorList>
    </citation>
    <scope>IDENTIFICATION</scope>
</reference>
<evidence type="ECO:0000313" key="2">
    <source>
        <dbReference type="Proteomes" id="UP000694417"/>
    </source>
</evidence>
<dbReference type="AlphaFoldDB" id="A0A8D2HC00"/>
<keyword evidence="2" id="KW-1185">Reference proteome</keyword>
<dbReference type="Ensembl" id="ENSUPAT00010015202.1">
    <property type="protein sequence ID" value="ENSUPAP00010013269.1"/>
    <property type="gene ID" value="ENSUPAG00010010735.1"/>
</dbReference>
<protein>
    <submittedName>
        <fullName evidence="1">Uncharacterized protein</fullName>
    </submittedName>
</protein>
<reference evidence="1" key="1">
    <citation type="submission" date="2025-08" db="UniProtKB">
        <authorList>
            <consortium name="Ensembl"/>
        </authorList>
    </citation>
    <scope>IDENTIFICATION</scope>
</reference>
<sequence>MEEMNDSEPAPGCSGLDPGNFCNGTGAPLWAPRDTWMGTHLKYLEMMELVEMRLKFIYHSWFTWTPQRVQVGRK</sequence>